<proteinExistence type="predicted"/>
<name>A0AAV4D5L7_9GAST</name>
<evidence type="ECO:0000256" key="1">
    <source>
        <dbReference type="SAM" id="MobiDB-lite"/>
    </source>
</evidence>
<organism evidence="3 4">
    <name type="scientific">Plakobranchus ocellatus</name>
    <dbReference type="NCBI Taxonomy" id="259542"/>
    <lineage>
        <taxon>Eukaryota</taxon>
        <taxon>Metazoa</taxon>
        <taxon>Spiralia</taxon>
        <taxon>Lophotrochozoa</taxon>
        <taxon>Mollusca</taxon>
        <taxon>Gastropoda</taxon>
        <taxon>Heterobranchia</taxon>
        <taxon>Euthyneura</taxon>
        <taxon>Panpulmonata</taxon>
        <taxon>Sacoglossa</taxon>
        <taxon>Placobranchoidea</taxon>
        <taxon>Plakobranchidae</taxon>
        <taxon>Plakobranchus</taxon>
    </lineage>
</organism>
<dbReference type="Gene3D" id="1.20.1070.10">
    <property type="entry name" value="Rhodopsin 7-helix transmembrane proteins"/>
    <property type="match status" value="1"/>
</dbReference>
<evidence type="ECO:0000313" key="4">
    <source>
        <dbReference type="Proteomes" id="UP000735302"/>
    </source>
</evidence>
<sequence>MKRGWRRRWRWRRTRRSRRGKGGIGRGIEEAKVALSQYAKPWQRIISPTSSLEQFANDGTDAVLTPIKPVDSEDMKGSQDSSNPPNSGSLQLQTTMHDILHKISGISRRIKGERGRKRSISIDTSSIADTQGASLYQNPTKSPSFSVQETIPGNRMSRTKSIDINKNAKDSSSKEATGVSFDSSRKDSQITGTLPNHDIHCSPTMSNMKASVGSVNKKRYMPVTEEGKWMESQLHRYDIEVVRESIPTPPKKHQNIMCNLIKAEIKAAVMILALLGSFILCWLPFFIIEIIGILEYDDITVLERRIVLIVKLKRPNASFTGLSVRVETTYSFQLGCSSFSTFAFQFVIFVGRCLSEGLIHDDIEE</sequence>
<dbReference type="Proteomes" id="UP000735302">
    <property type="component" value="Unassembled WGS sequence"/>
</dbReference>
<evidence type="ECO:0000256" key="2">
    <source>
        <dbReference type="SAM" id="Phobius"/>
    </source>
</evidence>
<feature type="region of interest" description="Disordered" evidence="1">
    <location>
        <begin position="63"/>
        <end position="91"/>
    </location>
</feature>
<dbReference type="EMBL" id="BLXT01007492">
    <property type="protein sequence ID" value="GFO39381.1"/>
    <property type="molecule type" value="Genomic_DNA"/>
</dbReference>
<feature type="region of interest" description="Disordered" evidence="1">
    <location>
        <begin position="131"/>
        <end position="207"/>
    </location>
</feature>
<keyword evidence="2" id="KW-1133">Transmembrane helix</keyword>
<keyword evidence="2" id="KW-0812">Transmembrane</keyword>
<dbReference type="AlphaFoldDB" id="A0AAV4D5L7"/>
<feature type="transmembrane region" description="Helical" evidence="2">
    <location>
        <begin position="267"/>
        <end position="294"/>
    </location>
</feature>
<dbReference type="SUPFAM" id="SSF81321">
    <property type="entry name" value="Family A G protein-coupled receptor-like"/>
    <property type="match status" value="1"/>
</dbReference>
<feature type="transmembrane region" description="Helical" evidence="2">
    <location>
        <begin position="330"/>
        <end position="350"/>
    </location>
</feature>
<reference evidence="3 4" key="1">
    <citation type="journal article" date="2021" name="Elife">
        <title>Chloroplast acquisition without the gene transfer in kleptoplastic sea slugs, Plakobranchus ocellatus.</title>
        <authorList>
            <person name="Maeda T."/>
            <person name="Takahashi S."/>
            <person name="Yoshida T."/>
            <person name="Shimamura S."/>
            <person name="Takaki Y."/>
            <person name="Nagai Y."/>
            <person name="Toyoda A."/>
            <person name="Suzuki Y."/>
            <person name="Arimoto A."/>
            <person name="Ishii H."/>
            <person name="Satoh N."/>
            <person name="Nishiyama T."/>
            <person name="Hasebe M."/>
            <person name="Maruyama T."/>
            <person name="Minagawa J."/>
            <person name="Obokata J."/>
            <person name="Shigenobu S."/>
        </authorList>
    </citation>
    <scope>NUCLEOTIDE SEQUENCE [LARGE SCALE GENOMIC DNA]</scope>
</reference>
<protein>
    <submittedName>
        <fullName evidence="3">Uncharacterized protein</fullName>
    </submittedName>
</protein>
<comment type="caution">
    <text evidence="3">The sequence shown here is derived from an EMBL/GenBank/DDBJ whole genome shotgun (WGS) entry which is preliminary data.</text>
</comment>
<evidence type="ECO:0000313" key="3">
    <source>
        <dbReference type="EMBL" id="GFO39381.1"/>
    </source>
</evidence>
<keyword evidence="2" id="KW-0472">Membrane</keyword>
<feature type="compositionally biased region" description="Polar residues" evidence="1">
    <location>
        <begin position="78"/>
        <end position="91"/>
    </location>
</feature>
<keyword evidence="4" id="KW-1185">Reference proteome</keyword>
<feature type="compositionally biased region" description="Polar residues" evidence="1">
    <location>
        <begin position="131"/>
        <end position="151"/>
    </location>
</feature>
<gene>
    <name evidence="3" type="ORF">PoB_006588600</name>
</gene>
<feature type="compositionally biased region" description="Basic residues" evidence="1">
    <location>
        <begin position="1"/>
        <end position="21"/>
    </location>
</feature>
<feature type="compositionally biased region" description="Basic and acidic residues" evidence="1">
    <location>
        <begin position="160"/>
        <end position="173"/>
    </location>
</feature>
<feature type="region of interest" description="Disordered" evidence="1">
    <location>
        <begin position="1"/>
        <end position="24"/>
    </location>
</feature>
<accession>A0AAV4D5L7</accession>